<dbReference type="EMBL" id="JROO01000037">
    <property type="protein sequence ID" value="KIH97484.1"/>
    <property type="molecule type" value="Genomic_DNA"/>
</dbReference>
<dbReference type="SUPFAM" id="SSF53300">
    <property type="entry name" value="vWA-like"/>
    <property type="match status" value="1"/>
</dbReference>
<evidence type="ECO:0000313" key="5">
    <source>
        <dbReference type="Proteomes" id="UP000031675"/>
    </source>
</evidence>
<feature type="transmembrane region" description="Helical" evidence="2">
    <location>
        <begin position="60"/>
        <end position="81"/>
    </location>
</feature>
<dbReference type="AlphaFoldDB" id="A0A0C2FE56"/>
<evidence type="ECO:0000259" key="3">
    <source>
        <dbReference type="PROSITE" id="PS50234"/>
    </source>
</evidence>
<comment type="caution">
    <text evidence="4">The sequence shown here is derived from an EMBL/GenBank/DDBJ whole genome shotgun (WGS) entry which is preliminary data.</text>
</comment>
<proteinExistence type="predicted"/>
<organism evidence="4 5">
    <name type="scientific">Streptomonospora alba</name>
    <dbReference type="NCBI Taxonomy" id="183763"/>
    <lineage>
        <taxon>Bacteria</taxon>
        <taxon>Bacillati</taxon>
        <taxon>Actinomycetota</taxon>
        <taxon>Actinomycetes</taxon>
        <taxon>Streptosporangiales</taxon>
        <taxon>Nocardiopsidaceae</taxon>
        <taxon>Streptomonospora</taxon>
    </lineage>
</organism>
<dbReference type="RefSeq" id="WP_040275452.1">
    <property type="nucleotide sequence ID" value="NZ_JROO01000037.1"/>
</dbReference>
<gene>
    <name evidence="4" type="ORF">LP52_18805</name>
</gene>
<feature type="region of interest" description="Disordered" evidence="1">
    <location>
        <begin position="239"/>
        <end position="275"/>
    </location>
</feature>
<evidence type="ECO:0000313" key="4">
    <source>
        <dbReference type="EMBL" id="KIH97484.1"/>
    </source>
</evidence>
<dbReference type="STRING" id="183763.LP52_18805"/>
<evidence type="ECO:0000256" key="2">
    <source>
        <dbReference type="SAM" id="Phobius"/>
    </source>
</evidence>
<feature type="domain" description="VWFA" evidence="3">
    <location>
        <begin position="565"/>
        <end position="721"/>
    </location>
</feature>
<protein>
    <recommendedName>
        <fullName evidence="3">VWFA domain-containing protein</fullName>
    </recommendedName>
</protein>
<accession>A0A0C2FE56</accession>
<keyword evidence="2" id="KW-0472">Membrane</keyword>
<dbReference type="Proteomes" id="UP000031675">
    <property type="component" value="Unassembled WGS sequence"/>
</dbReference>
<reference evidence="5" key="1">
    <citation type="journal article" date="2015" name="Chem. Biol.">
        <title>Structure, bioactivity, and resistance mechanism of streptomonomicin, an unusual lasso Peptide from an understudied halophilic actinomycete.</title>
        <authorList>
            <person name="Metelev M."/>
            <person name="Tietz J.I."/>
            <person name="Melby J.O."/>
            <person name="Blair P.M."/>
            <person name="Zhu L."/>
            <person name="Livnat I."/>
            <person name="Severinov K."/>
            <person name="Mitchell D.A."/>
        </authorList>
    </citation>
    <scope>NUCLEOTIDE SEQUENCE [LARGE SCALE GENOMIC DNA]</scope>
    <source>
        <strain evidence="5">YIM 90003</strain>
    </source>
</reference>
<dbReference type="OrthoDB" id="491589at2"/>
<dbReference type="InterPro" id="IPR002035">
    <property type="entry name" value="VWF_A"/>
</dbReference>
<sequence length="770" mass="81128">MPERPQQGGQSLLDALAALLRLVFLAIHEVVAFVLLLLGGGLLDLVADDPVAGLGGYGELLVHVCSGILLVWMLAGLWAWALSGDPEQRPAAAPAEGPARRLRDRFPFTRATSRSSPRRRVLRYVLAPTLAVVLLLAVAAWPLGGSCDPPAELVVATTPDGEPAVEGAAAAFAQRRAEGGEDGERCRSVRITVYAVADGQRMRDALLGAWDPGLGPLPHVWIPGSTAEAMLVERALDRQGEEPAPGFSAGADTDGATGTPGQEAGGQEAAGPSRRPIAQVADIEIGEWTRLTPLVLALPTGVAQRLTGGDADDVEMDRPYARLRAEFGRGGIRVIRTDPRDSIASMLHTAFLYHSRGAITRNGDIADEQRAAEVEAELELGTAADSEHDLVCQVARDADGDVPSAALTTEAAVYETFVAGRWRTACPGEDEAREEVAAIYSPDLPVLDHPFVRVSGVSVTEEGGPPAPVTESAAVVREVERFERFLSSLRESPPTAFSASFSNDDTGATSTGVYEGYRDEQGNGRVAARVEGAPQTIPNERGEPHTWSDRAAAVESLYTETQGGTLLLALDTSSSMDIPHRKFATAVEEAAELAEAAGAKDALGLWAFPRNSGPSATDSTAVVPLETRGADGDRFADALAGLAPTRESTPLRDVVADGADALERWSQDVSAAPGGGKRPAPVLVVVTDGVGEPEQGGLGVQALQRRLDDTDVRVRVLAVGDETRRWGRSNPCEVGGIPELTGHEHVECVPAEPDRPGEAAVGLLDEARRV</sequence>
<keyword evidence="5" id="KW-1185">Reference proteome</keyword>
<dbReference type="PROSITE" id="PS50234">
    <property type="entry name" value="VWFA"/>
    <property type="match status" value="1"/>
</dbReference>
<feature type="compositionally biased region" description="Low complexity" evidence="1">
    <location>
        <begin position="249"/>
        <end position="272"/>
    </location>
</feature>
<evidence type="ECO:0000256" key="1">
    <source>
        <dbReference type="SAM" id="MobiDB-lite"/>
    </source>
</evidence>
<dbReference type="Gene3D" id="3.40.50.410">
    <property type="entry name" value="von Willebrand factor, type A domain"/>
    <property type="match status" value="1"/>
</dbReference>
<keyword evidence="2" id="KW-1133">Transmembrane helix</keyword>
<feature type="transmembrane region" description="Helical" evidence="2">
    <location>
        <begin position="12"/>
        <end position="40"/>
    </location>
</feature>
<keyword evidence="2" id="KW-0812">Transmembrane</keyword>
<dbReference type="InterPro" id="IPR036465">
    <property type="entry name" value="vWFA_dom_sf"/>
</dbReference>
<name>A0A0C2FE56_9ACTN</name>
<feature type="transmembrane region" description="Helical" evidence="2">
    <location>
        <begin position="121"/>
        <end position="143"/>
    </location>
</feature>